<dbReference type="PANTHER" id="PTHR48090:SF3">
    <property type="entry name" value="UNDECAPRENYL-PHOSPHATE 4-DEOXY-4-FORMAMIDO-L-ARABINOSE TRANSFERASE"/>
    <property type="match status" value="1"/>
</dbReference>
<evidence type="ECO:0000256" key="6">
    <source>
        <dbReference type="ARBA" id="ARBA00022989"/>
    </source>
</evidence>
<keyword evidence="1" id="KW-1003">Cell membrane</keyword>
<dbReference type="Pfam" id="PF00535">
    <property type="entry name" value="Glycos_transf_2"/>
    <property type="match status" value="1"/>
</dbReference>
<accession>A0A419DC49</accession>
<dbReference type="EMBL" id="QZJW01000043">
    <property type="protein sequence ID" value="RJO60632.1"/>
    <property type="molecule type" value="Genomic_DNA"/>
</dbReference>
<feature type="transmembrane region" description="Helical" evidence="8">
    <location>
        <begin position="237"/>
        <end position="256"/>
    </location>
</feature>
<evidence type="ECO:0000256" key="4">
    <source>
        <dbReference type="ARBA" id="ARBA00022692"/>
    </source>
</evidence>
<sequence>MNVKASSKKLSIVIPVYNAEKTIYNLVEELIDNLDRHYQLEIVLVNDNSKDRSEEVCVLLYERYREIVKFYSLSRNYGEHSAVMAGLNKATGDYAVIMDDDFQNPVSEVVKLVNNALENDHDVVYSFYEKKKHSLFRNLGSRFNDKIANVMLKKPKDLYLSSFKILNRFLIDEIIKYQGPYPYIDGLILQITDNIGKVKIEHHSRQEGRSGYTFNKLILLWLNMFTSFSILPLRVSIIFGFLFSFFGVVLGIYTVFEKLSNPDMPIGYTSLFVVVSVFAGVQLIMLGMVGEYIGRVFLSLNKRPQYTIKKTYENS</sequence>
<dbReference type="Proteomes" id="UP000285655">
    <property type="component" value="Unassembled WGS sequence"/>
</dbReference>
<gene>
    <name evidence="10" type="ORF">C4544_04800</name>
</gene>
<dbReference type="PANTHER" id="PTHR48090">
    <property type="entry name" value="UNDECAPRENYL-PHOSPHATE 4-DEOXY-4-FORMAMIDO-L-ARABINOSE TRANSFERASE-RELATED"/>
    <property type="match status" value="1"/>
</dbReference>
<proteinExistence type="predicted"/>
<dbReference type="InterPro" id="IPR050256">
    <property type="entry name" value="Glycosyltransferase_2"/>
</dbReference>
<evidence type="ECO:0000256" key="1">
    <source>
        <dbReference type="ARBA" id="ARBA00022475"/>
    </source>
</evidence>
<evidence type="ECO:0000313" key="11">
    <source>
        <dbReference type="Proteomes" id="UP000285655"/>
    </source>
</evidence>
<evidence type="ECO:0000256" key="7">
    <source>
        <dbReference type="ARBA" id="ARBA00023136"/>
    </source>
</evidence>
<name>A0A419DC49_9BACT</name>
<comment type="caution">
    <text evidence="10">The sequence shown here is derived from an EMBL/GenBank/DDBJ whole genome shotgun (WGS) entry which is preliminary data.</text>
</comment>
<evidence type="ECO:0000256" key="3">
    <source>
        <dbReference type="ARBA" id="ARBA00022679"/>
    </source>
</evidence>
<dbReference type="GO" id="GO:0009103">
    <property type="term" value="P:lipopolysaccharide biosynthetic process"/>
    <property type="evidence" value="ECO:0007669"/>
    <property type="project" value="UniProtKB-KW"/>
</dbReference>
<evidence type="ECO:0000256" key="2">
    <source>
        <dbReference type="ARBA" id="ARBA00022676"/>
    </source>
</evidence>
<dbReference type="InterPro" id="IPR001173">
    <property type="entry name" value="Glyco_trans_2-like"/>
</dbReference>
<dbReference type="AlphaFoldDB" id="A0A419DC49"/>
<feature type="transmembrane region" description="Helical" evidence="8">
    <location>
        <begin position="268"/>
        <end position="289"/>
    </location>
</feature>
<protein>
    <submittedName>
        <fullName evidence="10">Glycosyltransferase</fullName>
    </submittedName>
</protein>
<keyword evidence="4 8" id="KW-0812">Transmembrane</keyword>
<keyword evidence="6 8" id="KW-1133">Transmembrane helix</keyword>
<dbReference type="InterPro" id="IPR029044">
    <property type="entry name" value="Nucleotide-diphossugar_trans"/>
</dbReference>
<dbReference type="SUPFAM" id="SSF53448">
    <property type="entry name" value="Nucleotide-diphospho-sugar transferases"/>
    <property type="match status" value="1"/>
</dbReference>
<evidence type="ECO:0000256" key="5">
    <source>
        <dbReference type="ARBA" id="ARBA00022985"/>
    </source>
</evidence>
<evidence type="ECO:0000259" key="9">
    <source>
        <dbReference type="Pfam" id="PF00535"/>
    </source>
</evidence>
<dbReference type="CDD" id="cd04187">
    <property type="entry name" value="DPM1_like_bac"/>
    <property type="match status" value="1"/>
</dbReference>
<organism evidence="10 11">
    <name type="scientific">candidate division WS5 bacterium</name>
    <dbReference type="NCBI Taxonomy" id="2093353"/>
    <lineage>
        <taxon>Bacteria</taxon>
        <taxon>candidate division WS5</taxon>
    </lineage>
</organism>
<keyword evidence="7 8" id="KW-0472">Membrane</keyword>
<keyword evidence="2" id="KW-0328">Glycosyltransferase</keyword>
<evidence type="ECO:0000256" key="8">
    <source>
        <dbReference type="SAM" id="Phobius"/>
    </source>
</evidence>
<dbReference type="Gene3D" id="3.90.550.10">
    <property type="entry name" value="Spore Coat Polysaccharide Biosynthesis Protein SpsA, Chain A"/>
    <property type="match status" value="1"/>
</dbReference>
<feature type="domain" description="Glycosyltransferase 2-like" evidence="9">
    <location>
        <begin position="11"/>
        <end position="173"/>
    </location>
</feature>
<reference evidence="10 11" key="1">
    <citation type="journal article" date="2017" name="ISME J.">
        <title>Energy and carbon metabolisms in a deep terrestrial subsurface fluid microbial community.</title>
        <authorList>
            <person name="Momper L."/>
            <person name="Jungbluth S.P."/>
            <person name="Lee M.D."/>
            <person name="Amend J.P."/>
        </authorList>
    </citation>
    <scope>NUCLEOTIDE SEQUENCE [LARGE SCALE GENOMIC DNA]</scope>
    <source>
        <strain evidence="10">SURF_29</strain>
    </source>
</reference>
<keyword evidence="5" id="KW-0448">Lipopolysaccharide biosynthesis</keyword>
<keyword evidence="3 10" id="KW-0808">Transferase</keyword>
<evidence type="ECO:0000313" key="10">
    <source>
        <dbReference type="EMBL" id="RJO60632.1"/>
    </source>
</evidence>
<dbReference type="GO" id="GO:0099621">
    <property type="term" value="F:undecaprenyl-phosphate 4-deoxy-4-formamido-L-arabinose transferase activity"/>
    <property type="evidence" value="ECO:0007669"/>
    <property type="project" value="TreeGrafter"/>
</dbReference>
<dbReference type="GO" id="GO:0005886">
    <property type="term" value="C:plasma membrane"/>
    <property type="evidence" value="ECO:0007669"/>
    <property type="project" value="TreeGrafter"/>
</dbReference>